<gene>
    <name evidence="2" type="ORF">PILCRDRAFT_815187</name>
</gene>
<evidence type="ECO:0000313" key="2">
    <source>
        <dbReference type="EMBL" id="KIM87615.1"/>
    </source>
</evidence>
<evidence type="ECO:0000256" key="1">
    <source>
        <dbReference type="SAM" id="Phobius"/>
    </source>
</evidence>
<feature type="transmembrane region" description="Helical" evidence="1">
    <location>
        <begin position="130"/>
        <end position="148"/>
    </location>
</feature>
<sequence>MTNQDYRAVMSADVEYLTRRSMTKGYQLFSLLTPPLYTAFVLARRGKSPFSLNRLLRATWIGGVAGSVGGGAIEWARSSSTSAESVRSRRMYHAYNTSSIRADDHSTIGAILFAILTPAVFWNRARVVHLVLGGSGIGTGVGLLAHYGRTMSGDPPPRIEMPSPQIPS</sequence>
<keyword evidence="1" id="KW-1133">Transmembrane helix</keyword>
<dbReference type="HOGENOM" id="CLU_128912_0_0_1"/>
<dbReference type="InParanoid" id="A0A0C3FTK6"/>
<feature type="transmembrane region" description="Helical" evidence="1">
    <location>
        <begin position="105"/>
        <end position="123"/>
    </location>
</feature>
<dbReference type="AlphaFoldDB" id="A0A0C3FTK6"/>
<protein>
    <submittedName>
        <fullName evidence="2">Uncharacterized protein</fullName>
    </submittedName>
</protein>
<reference evidence="2 3" key="1">
    <citation type="submission" date="2014-04" db="EMBL/GenBank/DDBJ databases">
        <authorList>
            <consortium name="DOE Joint Genome Institute"/>
            <person name="Kuo A."/>
            <person name="Tarkka M."/>
            <person name="Buscot F."/>
            <person name="Kohler A."/>
            <person name="Nagy L.G."/>
            <person name="Floudas D."/>
            <person name="Copeland A."/>
            <person name="Barry K.W."/>
            <person name="Cichocki N."/>
            <person name="Veneault-Fourrey C."/>
            <person name="LaButti K."/>
            <person name="Lindquist E.A."/>
            <person name="Lipzen A."/>
            <person name="Lundell T."/>
            <person name="Morin E."/>
            <person name="Murat C."/>
            <person name="Sun H."/>
            <person name="Tunlid A."/>
            <person name="Henrissat B."/>
            <person name="Grigoriev I.V."/>
            <person name="Hibbett D.S."/>
            <person name="Martin F."/>
            <person name="Nordberg H.P."/>
            <person name="Cantor M.N."/>
            <person name="Hua S.X."/>
        </authorList>
    </citation>
    <scope>NUCLEOTIDE SEQUENCE [LARGE SCALE GENOMIC DNA]</scope>
    <source>
        <strain evidence="2 3">F 1598</strain>
    </source>
</reference>
<name>A0A0C3FTK6_PILCF</name>
<dbReference type="EMBL" id="KN832979">
    <property type="protein sequence ID" value="KIM87615.1"/>
    <property type="molecule type" value="Genomic_DNA"/>
</dbReference>
<organism evidence="2 3">
    <name type="scientific">Piloderma croceum (strain F 1598)</name>
    <dbReference type="NCBI Taxonomy" id="765440"/>
    <lineage>
        <taxon>Eukaryota</taxon>
        <taxon>Fungi</taxon>
        <taxon>Dikarya</taxon>
        <taxon>Basidiomycota</taxon>
        <taxon>Agaricomycotina</taxon>
        <taxon>Agaricomycetes</taxon>
        <taxon>Agaricomycetidae</taxon>
        <taxon>Atheliales</taxon>
        <taxon>Atheliaceae</taxon>
        <taxon>Piloderma</taxon>
    </lineage>
</organism>
<dbReference type="Proteomes" id="UP000054166">
    <property type="component" value="Unassembled WGS sequence"/>
</dbReference>
<evidence type="ECO:0000313" key="3">
    <source>
        <dbReference type="Proteomes" id="UP000054166"/>
    </source>
</evidence>
<accession>A0A0C3FTK6</accession>
<keyword evidence="1" id="KW-0472">Membrane</keyword>
<dbReference type="OrthoDB" id="2524788at2759"/>
<feature type="transmembrane region" description="Helical" evidence="1">
    <location>
        <begin position="25"/>
        <end position="43"/>
    </location>
</feature>
<keyword evidence="3" id="KW-1185">Reference proteome</keyword>
<keyword evidence="1" id="KW-0812">Transmembrane</keyword>
<proteinExistence type="predicted"/>
<reference evidence="3" key="2">
    <citation type="submission" date="2015-01" db="EMBL/GenBank/DDBJ databases">
        <title>Evolutionary Origins and Diversification of the Mycorrhizal Mutualists.</title>
        <authorList>
            <consortium name="DOE Joint Genome Institute"/>
            <consortium name="Mycorrhizal Genomics Consortium"/>
            <person name="Kohler A."/>
            <person name="Kuo A."/>
            <person name="Nagy L.G."/>
            <person name="Floudas D."/>
            <person name="Copeland A."/>
            <person name="Barry K.W."/>
            <person name="Cichocki N."/>
            <person name="Veneault-Fourrey C."/>
            <person name="LaButti K."/>
            <person name="Lindquist E.A."/>
            <person name="Lipzen A."/>
            <person name="Lundell T."/>
            <person name="Morin E."/>
            <person name="Murat C."/>
            <person name="Riley R."/>
            <person name="Ohm R."/>
            <person name="Sun H."/>
            <person name="Tunlid A."/>
            <person name="Henrissat B."/>
            <person name="Grigoriev I.V."/>
            <person name="Hibbett D.S."/>
            <person name="Martin F."/>
        </authorList>
    </citation>
    <scope>NUCLEOTIDE SEQUENCE [LARGE SCALE GENOMIC DNA]</scope>
    <source>
        <strain evidence="3">F 1598</strain>
    </source>
</reference>